<dbReference type="AlphaFoldDB" id="A0A1W2ESY6"/>
<dbReference type="RefSeq" id="WP_084412880.1">
    <property type="nucleotide sequence ID" value="NZ_FWXR01000033.1"/>
</dbReference>
<dbReference type="OrthoDB" id="9816468at2"/>
<keyword evidence="1" id="KW-0812">Transmembrane</keyword>
<sequence>MKTDQLIDSLVADHAARPRPALLSVWPLAALAMLIDLALFLPTLGPRPDLLSAIGTWRFDAKLLVTGLLAAVSILLLQRLRRPQPARAISRSLKWLLLPALLLALLVGAELLMVPADLWRARAMGTNVVVCLPAITAMGLPLIPLLSEALRRGAPSRPTLSGAVAGLAAGSIAALFYASHCTSDSPLFIASWYGLAIGGLALAGALWGRFVLRW</sequence>
<evidence type="ECO:0000313" key="3">
    <source>
        <dbReference type="Proteomes" id="UP000192656"/>
    </source>
</evidence>
<feature type="transmembrane region" description="Helical" evidence="1">
    <location>
        <begin position="92"/>
        <end position="114"/>
    </location>
</feature>
<dbReference type="STRING" id="937218.SAMN06297251_13315"/>
<feature type="transmembrane region" description="Helical" evidence="1">
    <location>
        <begin position="21"/>
        <end position="41"/>
    </location>
</feature>
<dbReference type="EMBL" id="FWXR01000033">
    <property type="protein sequence ID" value="SMD12834.1"/>
    <property type="molecule type" value="Genomic_DNA"/>
</dbReference>
<dbReference type="Pfam" id="PF06532">
    <property type="entry name" value="NrsF"/>
    <property type="match status" value="1"/>
</dbReference>
<organism evidence="2 3">
    <name type="scientific">Fulvimarina manganoxydans</name>
    <dbReference type="NCBI Taxonomy" id="937218"/>
    <lineage>
        <taxon>Bacteria</taxon>
        <taxon>Pseudomonadati</taxon>
        <taxon>Pseudomonadota</taxon>
        <taxon>Alphaproteobacteria</taxon>
        <taxon>Hyphomicrobiales</taxon>
        <taxon>Aurantimonadaceae</taxon>
        <taxon>Fulvimarina</taxon>
    </lineage>
</organism>
<dbReference type="Proteomes" id="UP000192656">
    <property type="component" value="Unassembled WGS sequence"/>
</dbReference>
<feature type="transmembrane region" description="Helical" evidence="1">
    <location>
        <begin position="190"/>
        <end position="212"/>
    </location>
</feature>
<reference evidence="2 3" key="1">
    <citation type="submission" date="2017-04" db="EMBL/GenBank/DDBJ databases">
        <authorList>
            <person name="Afonso C.L."/>
            <person name="Miller P.J."/>
            <person name="Scott M.A."/>
            <person name="Spackman E."/>
            <person name="Goraichik I."/>
            <person name="Dimitrov K.M."/>
            <person name="Suarez D.L."/>
            <person name="Swayne D.E."/>
        </authorList>
    </citation>
    <scope>NUCLEOTIDE SEQUENCE [LARGE SCALE GENOMIC DNA]</scope>
    <source>
        <strain evidence="2 3">CGMCC 1.10972</strain>
    </source>
</reference>
<feature type="transmembrane region" description="Helical" evidence="1">
    <location>
        <begin position="61"/>
        <end position="80"/>
    </location>
</feature>
<evidence type="ECO:0008006" key="4">
    <source>
        <dbReference type="Google" id="ProtNLM"/>
    </source>
</evidence>
<name>A0A1W2ESY6_9HYPH</name>
<dbReference type="InterPro" id="IPR009495">
    <property type="entry name" value="NrsF"/>
</dbReference>
<evidence type="ECO:0000313" key="2">
    <source>
        <dbReference type="EMBL" id="SMD12834.1"/>
    </source>
</evidence>
<feature type="transmembrane region" description="Helical" evidence="1">
    <location>
        <begin position="126"/>
        <end position="147"/>
    </location>
</feature>
<protein>
    <recommendedName>
        <fullName evidence="4">DUF1109 domain-containing protein</fullName>
    </recommendedName>
</protein>
<keyword evidence="3" id="KW-1185">Reference proteome</keyword>
<proteinExistence type="predicted"/>
<feature type="transmembrane region" description="Helical" evidence="1">
    <location>
        <begin position="159"/>
        <end position="178"/>
    </location>
</feature>
<keyword evidence="1" id="KW-1133">Transmembrane helix</keyword>
<evidence type="ECO:0000256" key="1">
    <source>
        <dbReference type="SAM" id="Phobius"/>
    </source>
</evidence>
<keyword evidence="1" id="KW-0472">Membrane</keyword>
<gene>
    <name evidence="2" type="ORF">SAMN06297251_13315</name>
</gene>
<accession>A0A1W2ESY6</accession>